<comment type="similarity">
    <text evidence="1 4">Belongs to the glycosyl hydrolase 3 family.</text>
</comment>
<evidence type="ECO:0000256" key="4">
    <source>
        <dbReference type="RuleBase" id="RU361161"/>
    </source>
</evidence>
<dbReference type="InterPro" id="IPR026891">
    <property type="entry name" value="Fn3-like"/>
</dbReference>
<dbReference type="SUPFAM" id="SSF51445">
    <property type="entry name" value="(Trans)glycosidases"/>
    <property type="match status" value="1"/>
</dbReference>
<keyword evidence="2 4" id="KW-0378">Hydrolase</keyword>
<dbReference type="PANTHER" id="PTHR42715:SF10">
    <property type="entry name" value="BETA-GLUCOSIDASE"/>
    <property type="match status" value="1"/>
</dbReference>
<dbReference type="EC" id="3.2.1.21" evidence="7"/>
<comment type="caution">
    <text evidence="7">The sequence shown here is derived from an EMBL/GenBank/DDBJ whole genome shotgun (WGS) entry which is preliminary data.</text>
</comment>
<dbReference type="GO" id="GO:0008422">
    <property type="term" value="F:beta-glucosidase activity"/>
    <property type="evidence" value="ECO:0007669"/>
    <property type="project" value="UniProtKB-EC"/>
</dbReference>
<dbReference type="Proteomes" id="UP000749311">
    <property type="component" value="Unassembled WGS sequence"/>
</dbReference>
<evidence type="ECO:0000256" key="3">
    <source>
        <dbReference type="ARBA" id="ARBA00023277"/>
    </source>
</evidence>
<sequence length="936" mass="100871">MDNYFQPAVHRSDAVTAASADLTEEIEGEGIVLLKNDNDVLPLAANNRRVNVFGWSSTSPVYGGTGSGAVDADAAVDLLAGLEAAGIEYNTQITDFYTEFRTGRPTIAIRAQDWTVPEPTIAEYDAAGIFESATEFSDTAVVMLSRSGGEGADLARSLGGSADDISSQELPDGRVVDVGSIGSAYEDDIDATKHYLELSNREHAMLERVAEEFENVVVLLNTGNVFELGWVDELDVDAVAWIGGPGETGFVAVGDMLTGQINPSGRTVDTWLYDLFDSPSSANFGRFSFTGSEDADSGDVPIAYSGDPATSPGYQFVDYAEGIYVGYRFFETYFMDNEVGYRDVVQYPFGYGLSYTEFEQTLDGLSVSGDSVVAEVTVTNVGDTAGKDVVQLYDTPPYTNGGIEKSYVNLLAFDKTDMLEPGASQTMTLSVPVEDLASFDYETEGAYVLEAGRYEFKLMADSHDVIDSRDYIVSDAIVYGADNPRATDEVAATTQFADAEGEVVSLSRADSFANLDEALEPASDREMTAAEETAVRVELPTDPGAEMPVTGADNGLSLEDVVGLDYDDPAWDQLLDQLTIDEMTNLIAFGGYQTEPVDSVGKPSTIDIDGPQGLSSFMGASVRAGAYPTAMVIASTWNADLARERGQMVGYEALEMGVNGWYAPGMNIHRSPFGGRDFEYYSEDPVLSGSIASAEVAGAQGEGLYVYIKHFVLNEQETFRNSRLTTWINEQALREIYLKPFEDSVKDGGATALMSSFNYIGGVWAGGSDALLNTVLRDEWGFNGVVVTDYFGNYGYMSANQAIANGGDLMLSTLGMYGATPEVAESDALGVLQLRTASKNIMYTVANSNAMYTAAERNERLADIGGHVSELSGFHRAAYNMGVESWELAAYLINGAVAVLLLLLVGFKIRKYRQLFAHSPATVTQDREEPMPPAVP</sequence>
<evidence type="ECO:0000259" key="6">
    <source>
        <dbReference type="SMART" id="SM01217"/>
    </source>
</evidence>
<evidence type="ECO:0000256" key="1">
    <source>
        <dbReference type="ARBA" id="ARBA00005336"/>
    </source>
</evidence>
<dbReference type="SMART" id="SM01217">
    <property type="entry name" value="Fn3_like"/>
    <property type="match status" value="1"/>
</dbReference>
<dbReference type="InterPro" id="IPR013783">
    <property type="entry name" value="Ig-like_fold"/>
</dbReference>
<dbReference type="SUPFAM" id="SSF52279">
    <property type="entry name" value="Beta-D-glucan exohydrolase, C-terminal domain"/>
    <property type="match status" value="1"/>
</dbReference>
<keyword evidence="4 7" id="KW-0326">Glycosidase</keyword>
<accession>A0ABX0SIA9</accession>
<evidence type="ECO:0000313" key="8">
    <source>
        <dbReference type="Proteomes" id="UP000749311"/>
    </source>
</evidence>
<evidence type="ECO:0000256" key="2">
    <source>
        <dbReference type="ARBA" id="ARBA00022801"/>
    </source>
</evidence>
<evidence type="ECO:0000313" key="7">
    <source>
        <dbReference type="EMBL" id="NIH57706.1"/>
    </source>
</evidence>
<dbReference type="PANTHER" id="PTHR42715">
    <property type="entry name" value="BETA-GLUCOSIDASE"/>
    <property type="match status" value="1"/>
</dbReference>
<dbReference type="RefSeq" id="WP_167167865.1">
    <property type="nucleotide sequence ID" value="NZ_BAAAOO010000007.1"/>
</dbReference>
<dbReference type="EMBL" id="JAAMOZ010000001">
    <property type="protein sequence ID" value="NIH57706.1"/>
    <property type="molecule type" value="Genomic_DNA"/>
</dbReference>
<dbReference type="InterPro" id="IPR002772">
    <property type="entry name" value="Glyco_hydro_3_C"/>
</dbReference>
<dbReference type="Pfam" id="PF14310">
    <property type="entry name" value="Fn3-like"/>
    <property type="match status" value="1"/>
</dbReference>
<gene>
    <name evidence="7" type="ORF">FB473_002351</name>
</gene>
<keyword evidence="5" id="KW-0472">Membrane</keyword>
<dbReference type="Gene3D" id="3.20.20.300">
    <property type="entry name" value="Glycoside hydrolase, family 3, N-terminal domain"/>
    <property type="match status" value="1"/>
</dbReference>
<proteinExistence type="inferred from homology"/>
<keyword evidence="3" id="KW-0119">Carbohydrate metabolism</keyword>
<feature type="transmembrane region" description="Helical" evidence="5">
    <location>
        <begin position="888"/>
        <end position="907"/>
    </location>
</feature>
<dbReference type="Pfam" id="PF01915">
    <property type="entry name" value="Glyco_hydro_3_C"/>
    <property type="match status" value="1"/>
</dbReference>
<keyword evidence="5" id="KW-0812">Transmembrane</keyword>
<dbReference type="PROSITE" id="PS00775">
    <property type="entry name" value="GLYCOSYL_HYDROL_F3"/>
    <property type="match status" value="1"/>
</dbReference>
<keyword evidence="5" id="KW-1133">Transmembrane helix</keyword>
<dbReference type="InterPro" id="IPR001764">
    <property type="entry name" value="Glyco_hydro_3_N"/>
</dbReference>
<protein>
    <submittedName>
        <fullName evidence="7">Beta-glucosidase</fullName>
        <ecNumber evidence="7">3.2.1.21</ecNumber>
    </submittedName>
</protein>
<dbReference type="InterPro" id="IPR050288">
    <property type="entry name" value="Cellulose_deg_GH3"/>
</dbReference>
<dbReference type="Gene3D" id="2.60.40.10">
    <property type="entry name" value="Immunoglobulins"/>
    <property type="match status" value="1"/>
</dbReference>
<dbReference type="InterPro" id="IPR019800">
    <property type="entry name" value="Glyco_hydro_3_AS"/>
</dbReference>
<dbReference type="InterPro" id="IPR036881">
    <property type="entry name" value="Glyco_hydro_3_C_sf"/>
</dbReference>
<feature type="domain" description="Fibronectin type III-like" evidence="6">
    <location>
        <begin position="388"/>
        <end position="462"/>
    </location>
</feature>
<dbReference type="InterPro" id="IPR017853">
    <property type="entry name" value="GH"/>
</dbReference>
<evidence type="ECO:0000256" key="5">
    <source>
        <dbReference type="SAM" id="Phobius"/>
    </source>
</evidence>
<dbReference type="PRINTS" id="PR00133">
    <property type="entry name" value="GLHYDRLASE3"/>
</dbReference>
<dbReference type="Pfam" id="PF00933">
    <property type="entry name" value="Glyco_hydro_3"/>
    <property type="match status" value="1"/>
</dbReference>
<dbReference type="InterPro" id="IPR036962">
    <property type="entry name" value="Glyco_hydro_3_N_sf"/>
</dbReference>
<dbReference type="Gene3D" id="3.40.50.1700">
    <property type="entry name" value="Glycoside hydrolase family 3 C-terminal domain"/>
    <property type="match status" value="1"/>
</dbReference>
<reference evidence="7 8" key="1">
    <citation type="submission" date="2020-02" db="EMBL/GenBank/DDBJ databases">
        <title>Sequencing the genomes of 1000 actinobacteria strains.</title>
        <authorList>
            <person name="Klenk H.-P."/>
        </authorList>
    </citation>
    <scope>NUCLEOTIDE SEQUENCE [LARGE SCALE GENOMIC DNA]</scope>
    <source>
        <strain evidence="7 8">DSM 19609</strain>
    </source>
</reference>
<organism evidence="7 8">
    <name type="scientific">Brooklawnia cerclae</name>
    <dbReference type="NCBI Taxonomy" id="349934"/>
    <lineage>
        <taxon>Bacteria</taxon>
        <taxon>Bacillati</taxon>
        <taxon>Actinomycetota</taxon>
        <taxon>Actinomycetes</taxon>
        <taxon>Propionibacteriales</taxon>
        <taxon>Propionibacteriaceae</taxon>
        <taxon>Brooklawnia</taxon>
    </lineage>
</organism>
<name>A0ABX0SIA9_9ACTN</name>
<keyword evidence="8" id="KW-1185">Reference proteome</keyword>